<evidence type="ECO:0000313" key="3">
    <source>
        <dbReference type="Proteomes" id="UP000016462"/>
    </source>
</evidence>
<reference evidence="2 3" key="1">
    <citation type="journal article" date="2013" name="Genome Announc.">
        <title>First draft genome sequence from a member of the genus agrococcus, isolated from modern microbialites.</title>
        <authorList>
            <person name="White R.A.III."/>
            <person name="Grassa C.J."/>
            <person name="Suttle C.A."/>
        </authorList>
    </citation>
    <scope>NUCLEOTIDE SEQUENCE [LARGE SCALE GENOMIC DNA]</scope>
    <source>
        <strain evidence="2 3">RW1</strain>
    </source>
</reference>
<evidence type="ECO:0000313" key="2">
    <source>
        <dbReference type="EMBL" id="ERG65420.1"/>
    </source>
</evidence>
<proteinExistence type="predicted"/>
<sequence>MTAESARVPAAAPDRDAAAAMWAAYADAYPEAVAGTPDHTVEGFGDSAELADALLALVLEGGKRATSELVAEFVAAGEQLPRVGSHWIACDGAGRPRAILRSVELRIGPFGSADAAFAADEGEDDRSLESWQREHRRYWTRTAAARGATWSEDDEIVFERFAVVWPPELADATPLVEQPAQRAHHPLVE</sequence>
<dbReference type="InterPro" id="IPR007374">
    <property type="entry name" value="ASCH_domain"/>
</dbReference>
<organism evidence="2 3">
    <name type="scientific">Agrococcus pavilionensis RW1</name>
    <dbReference type="NCBI Taxonomy" id="1330458"/>
    <lineage>
        <taxon>Bacteria</taxon>
        <taxon>Bacillati</taxon>
        <taxon>Actinomycetota</taxon>
        <taxon>Actinomycetes</taxon>
        <taxon>Micrococcales</taxon>
        <taxon>Microbacteriaceae</taxon>
        <taxon>Agrococcus</taxon>
    </lineage>
</organism>
<dbReference type="Proteomes" id="UP000016462">
    <property type="component" value="Unassembled WGS sequence"/>
</dbReference>
<gene>
    <name evidence="2" type="ORF">L332_13345</name>
</gene>
<dbReference type="Pfam" id="PF04266">
    <property type="entry name" value="ASCH"/>
    <property type="match status" value="1"/>
</dbReference>
<dbReference type="InterPro" id="IPR015947">
    <property type="entry name" value="PUA-like_sf"/>
</dbReference>
<accession>U1MXY4</accession>
<evidence type="ECO:0000259" key="1">
    <source>
        <dbReference type="SMART" id="SM01022"/>
    </source>
</evidence>
<dbReference type="InterPro" id="IPR009326">
    <property type="entry name" value="DUF984"/>
</dbReference>
<protein>
    <recommendedName>
        <fullName evidence="1">ASCH domain-containing protein</fullName>
    </recommendedName>
</protein>
<dbReference type="EMBL" id="ASHR01000004">
    <property type="protein sequence ID" value="ERG65420.1"/>
    <property type="molecule type" value="Genomic_DNA"/>
</dbReference>
<dbReference type="SMART" id="SM01022">
    <property type="entry name" value="ASCH"/>
    <property type="match status" value="1"/>
</dbReference>
<keyword evidence="3" id="KW-1185">Reference proteome</keyword>
<dbReference type="Gene3D" id="3.10.400.10">
    <property type="entry name" value="Sulfate adenylyltransferase"/>
    <property type="match status" value="1"/>
</dbReference>
<dbReference type="PANTHER" id="PTHR39203:SF1">
    <property type="entry name" value="CYTOPLASMIC PROTEIN"/>
    <property type="match status" value="1"/>
</dbReference>
<feature type="domain" description="ASCH" evidence="1">
    <location>
        <begin position="42"/>
        <end position="165"/>
    </location>
</feature>
<comment type="caution">
    <text evidence="2">The sequence shown here is derived from an EMBL/GenBank/DDBJ whole genome shotgun (WGS) entry which is preliminary data.</text>
</comment>
<dbReference type="SUPFAM" id="SSF88697">
    <property type="entry name" value="PUA domain-like"/>
    <property type="match status" value="1"/>
</dbReference>
<dbReference type="PANTHER" id="PTHR39203">
    <property type="entry name" value="CYTOPLASMIC PROTEIN-RELATED"/>
    <property type="match status" value="1"/>
</dbReference>
<dbReference type="RefSeq" id="WP_021009389.1">
    <property type="nucleotide sequence ID" value="NZ_ASHR01000004.1"/>
</dbReference>
<dbReference type="AlphaFoldDB" id="U1MXY4"/>
<name>U1MXY4_9MICO</name>